<gene>
    <name evidence="2" type="ORF">CEUSTIGMA_g5433.t1</name>
</gene>
<evidence type="ECO:0000313" key="3">
    <source>
        <dbReference type="Proteomes" id="UP000232323"/>
    </source>
</evidence>
<dbReference type="EMBL" id="BEGY01000028">
    <property type="protein sequence ID" value="GAX77991.1"/>
    <property type="molecule type" value="Genomic_DNA"/>
</dbReference>
<feature type="region of interest" description="Disordered" evidence="1">
    <location>
        <begin position="1"/>
        <end position="38"/>
    </location>
</feature>
<name>A0A250X4K1_9CHLO</name>
<feature type="region of interest" description="Disordered" evidence="1">
    <location>
        <begin position="240"/>
        <end position="260"/>
    </location>
</feature>
<dbReference type="Proteomes" id="UP000232323">
    <property type="component" value="Unassembled WGS sequence"/>
</dbReference>
<feature type="compositionally biased region" description="Polar residues" evidence="1">
    <location>
        <begin position="130"/>
        <end position="143"/>
    </location>
</feature>
<accession>A0A250X4K1</accession>
<keyword evidence="3" id="KW-1185">Reference proteome</keyword>
<evidence type="ECO:0000313" key="2">
    <source>
        <dbReference type="EMBL" id="GAX77991.1"/>
    </source>
</evidence>
<comment type="caution">
    <text evidence="2">The sequence shown here is derived from an EMBL/GenBank/DDBJ whole genome shotgun (WGS) entry which is preliminary data.</text>
</comment>
<proteinExistence type="predicted"/>
<reference evidence="2 3" key="1">
    <citation type="submission" date="2017-08" db="EMBL/GenBank/DDBJ databases">
        <title>Acidophilic green algal genome provides insights into adaptation to an acidic environment.</title>
        <authorList>
            <person name="Hirooka S."/>
            <person name="Hirose Y."/>
            <person name="Kanesaki Y."/>
            <person name="Higuchi S."/>
            <person name="Fujiwara T."/>
            <person name="Onuma R."/>
            <person name="Era A."/>
            <person name="Ohbayashi R."/>
            <person name="Uzuka A."/>
            <person name="Nozaki H."/>
            <person name="Yoshikawa H."/>
            <person name="Miyagishima S.Y."/>
        </authorList>
    </citation>
    <scope>NUCLEOTIDE SEQUENCE [LARGE SCALE GENOMIC DNA]</scope>
    <source>
        <strain evidence="2 3">NIES-2499</strain>
    </source>
</reference>
<feature type="region of interest" description="Disordered" evidence="1">
    <location>
        <begin position="416"/>
        <end position="453"/>
    </location>
</feature>
<organism evidence="2 3">
    <name type="scientific">Chlamydomonas eustigma</name>
    <dbReference type="NCBI Taxonomy" id="1157962"/>
    <lineage>
        <taxon>Eukaryota</taxon>
        <taxon>Viridiplantae</taxon>
        <taxon>Chlorophyta</taxon>
        <taxon>core chlorophytes</taxon>
        <taxon>Chlorophyceae</taxon>
        <taxon>CS clade</taxon>
        <taxon>Chlamydomonadales</taxon>
        <taxon>Chlamydomonadaceae</taxon>
        <taxon>Chlamydomonas</taxon>
    </lineage>
</organism>
<dbReference type="AlphaFoldDB" id="A0A250X4K1"/>
<feature type="compositionally biased region" description="Low complexity" evidence="1">
    <location>
        <begin position="416"/>
        <end position="428"/>
    </location>
</feature>
<evidence type="ECO:0000256" key="1">
    <source>
        <dbReference type="SAM" id="MobiDB-lite"/>
    </source>
</evidence>
<feature type="region of interest" description="Disordered" evidence="1">
    <location>
        <begin position="130"/>
        <end position="149"/>
    </location>
</feature>
<feature type="region of interest" description="Disordered" evidence="1">
    <location>
        <begin position="630"/>
        <end position="653"/>
    </location>
</feature>
<feature type="non-terminal residue" evidence="2">
    <location>
        <position position="1"/>
    </location>
</feature>
<protein>
    <submittedName>
        <fullName evidence="2">Uncharacterized protein</fullName>
    </submittedName>
</protein>
<sequence>ARDLSSRRHTWHGHYNNDNAEPALSQGTPAEPLKSPRSPLSVASLLENITAQATLSAACTQQLNQNHGHRMMSLGMKSPRAFNSPSWREPYRRVPSHYMEQPSPTAEYRNQAGLQTHTSLTEYVRASKSPTLNSAQPHSTPSGHSLLVKPNSLSKEHMSSHHPYSPGRVTALIQAPCKHMSPLPTLTLPPVANQLPATSLQAGQTGGYDSTNIVSSLTLHLTEDKPMVAFTGWDLMTTHRTRSSQESEIGGGGSQSMDNPTPRLAVAPHNMFKVPHQDTEALAQTSAKIPATVISPPVQLVEASEDHHLQSCNLVLPEFSLNLAAGPEASQGGSRMSRNRHHREPSLSLAFGHQPAELSLSMLRHDIGSSCDVRNQPCMNSIIQGVENSFTVLNEAAVCVANTSERDLVGQSLSSHSLNQSLSPHSSLKQSPLDSVIPPAVSSSSSPNIKGKKPLQLPRFKLDLSGMGETVQKVVAEQELDQRKKGSCYTTTNPALLDRACRTVTPAADGPFKVSLEQDAAAAAAPQKEMPEVMAASSENVTIILESSAKLHGNNASPGYDLSCLHGNNHSPGHDLSYLQLPISKDTSSCGASVVAGKEPSSSVHLVHHTLPPASCYAANDLRKQELRHDSATDDLRKQELRHDSATNDLRKQDLRHDSATNELRKQELRHDSAATALCSESRDGKGQCPEAAGSAECIATTTLLSQVAGSNVNMFHPSAGSQMIAAATDLILLPLALPSREQAAAYNGHTIGAAEVLLPPPRAEDVLLNQMLPASSPEPRRRRASYCPAATRIFQASLNEVMLQQVRAEAVKGHNLIEQEYGPEHHQQRQQVDLSTMKQQQQQQVLSMKQQQDYGRIGRLMMSGNVTWRDQPAGDITSGDDGQADNSNSWSIMRASLDIVRQAKDIVVAHNGIDVVGSNAPVVDIGSMRVSLDCRLRQVARGMRPTGLLNLKRGNSNTALQQLHGGDRGDANMLMTSQVFTNTTTAPKEFIQTTSSSSNVVCHDDDDDDEPSFLLLATACWENSDDVKQDDIQTCHDQG</sequence>